<comment type="caution">
    <text evidence="3">The sequence shown here is derived from an EMBL/GenBank/DDBJ whole genome shotgun (WGS) entry which is preliminary data.</text>
</comment>
<dbReference type="EMBL" id="JAGSPM010000001">
    <property type="protein sequence ID" value="MBR7745245.1"/>
    <property type="molecule type" value="Genomic_DNA"/>
</dbReference>
<feature type="transmembrane region" description="Helical" evidence="1">
    <location>
        <begin position="108"/>
        <end position="131"/>
    </location>
</feature>
<evidence type="ECO:0000313" key="3">
    <source>
        <dbReference type="EMBL" id="MBR7745245.1"/>
    </source>
</evidence>
<accession>A0A941DD27</accession>
<evidence type="ECO:0000256" key="2">
    <source>
        <dbReference type="SAM" id="SignalP"/>
    </source>
</evidence>
<dbReference type="AlphaFoldDB" id="A0A941DD27"/>
<keyword evidence="4" id="KW-1185">Reference proteome</keyword>
<keyword evidence="2" id="KW-0732">Signal</keyword>
<keyword evidence="1" id="KW-0472">Membrane</keyword>
<keyword evidence="1" id="KW-0812">Transmembrane</keyword>
<dbReference type="Proteomes" id="UP000680158">
    <property type="component" value="Unassembled WGS sequence"/>
</dbReference>
<organism evidence="3 4">
    <name type="scientific">Undibacterium baiyunense</name>
    <dbReference type="NCBI Taxonomy" id="2828731"/>
    <lineage>
        <taxon>Bacteria</taxon>
        <taxon>Pseudomonadati</taxon>
        <taxon>Pseudomonadota</taxon>
        <taxon>Betaproteobacteria</taxon>
        <taxon>Burkholderiales</taxon>
        <taxon>Oxalobacteraceae</taxon>
        <taxon>Undibacterium</taxon>
    </lineage>
</organism>
<reference evidence="3 4" key="1">
    <citation type="submission" date="2021-04" db="EMBL/GenBank/DDBJ databases">
        <title>novel species isolated from subtropical streams in China.</title>
        <authorList>
            <person name="Lu H."/>
        </authorList>
    </citation>
    <scope>NUCLEOTIDE SEQUENCE [LARGE SCALE GENOMIC DNA]</scope>
    <source>
        <strain evidence="3 4">BYS107W</strain>
    </source>
</reference>
<evidence type="ECO:0008006" key="5">
    <source>
        <dbReference type="Google" id="ProtNLM"/>
    </source>
</evidence>
<gene>
    <name evidence="3" type="ORF">KDM92_01515</name>
</gene>
<protein>
    <recommendedName>
        <fullName evidence="5">DUF4124 domain-containing protein</fullName>
    </recommendedName>
</protein>
<name>A0A941DD27_9BURK</name>
<evidence type="ECO:0000313" key="4">
    <source>
        <dbReference type="Proteomes" id="UP000680158"/>
    </source>
</evidence>
<feature type="chain" id="PRO_5037965605" description="DUF4124 domain-containing protein" evidence="2">
    <location>
        <begin position="23"/>
        <end position="141"/>
    </location>
</feature>
<feature type="signal peptide" evidence="2">
    <location>
        <begin position="1"/>
        <end position="22"/>
    </location>
</feature>
<proteinExistence type="predicted"/>
<evidence type="ECO:0000256" key="1">
    <source>
        <dbReference type="SAM" id="Phobius"/>
    </source>
</evidence>
<dbReference type="RefSeq" id="WP_212682699.1">
    <property type="nucleotide sequence ID" value="NZ_JAGSPM010000001.1"/>
</dbReference>
<keyword evidence="1" id="KW-1133">Transmembrane helix</keyword>
<sequence>MPRILSFLIFLTAICSVNLAHADAFICIDQQGKKVFSSEACSKRGFKTASSEFPIIAGQAVSARVIMPKQDTGPKLAENGGMLSTDGKYVTKPGQIYMDSELPLEKPVLYFLLLMMAGAGALFCLIFIRFFKAHHSKLKHE</sequence>